<dbReference type="AlphaFoldDB" id="A0A4V2K154"/>
<reference evidence="1" key="1">
    <citation type="submission" date="2019-01" db="EMBL/GenBank/DDBJ databases">
        <title>Draft genome sequences of three monokaryotic isolates of the white-rot basidiomycete fungus Dichomitus squalens.</title>
        <authorList>
            <consortium name="DOE Joint Genome Institute"/>
            <person name="Lopez S.C."/>
            <person name="Andreopoulos B."/>
            <person name="Pangilinan J."/>
            <person name="Lipzen A."/>
            <person name="Riley R."/>
            <person name="Ahrendt S."/>
            <person name="Ng V."/>
            <person name="Barry K."/>
            <person name="Daum C."/>
            <person name="Grigoriev I.V."/>
            <person name="Hilden K.S."/>
            <person name="Makela M.R."/>
            <person name="de Vries R.P."/>
        </authorList>
    </citation>
    <scope>NUCLEOTIDE SEQUENCE [LARGE SCALE GENOMIC DNA]</scope>
    <source>
        <strain evidence="1">OM18370.1</strain>
    </source>
</reference>
<proteinExistence type="predicted"/>
<sequence>MERRATGTPRIVCTGYEFTDVLRKYLEVGHGVNFAKQLARAIEQDARPSGVDLEDDEEDLVDEEDLALQRETATIMTYRTHFSRVRRRAPPEVRKTLEIPYMYTKWVKRGSGLRTLPPEADVKAIQDFINVANSLLPEAMRDEAGFKIEDMHLKVHHPGSLIQPAYKQVEREELLPPRHLRAFMSTLQ</sequence>
<dbReference type="Proteomes" id="UP000292957">
    <property type="component" value="Unassembled WGS sequence"/>
</dbReference>
<protein>
    <submittedName>
        <fullName evidence="1">Uncharacterized protein</fullName>
    </submittedName>
</protein>
<dbReference type="OrthoDB" id="2745229at2759"/>
<dbReference type="EMBL" id="ML143399">
    <property type="protein sequence ID" value="TBU31443.1"/>
    <property type="molecule type" value="Genomic_DNA"/>
</dbReference>
<name>A0A4V2K154_9APHY</name>
<evidence type="ECO:0000313" key="1">
    <source>
        <dbReference type="EMBL" id="TBU31443.1"/>
    </source>
</evidence>
<accession>A0A4V2K154</accession>
<organism evidence="1">
    <name type="scientific">Dichomitus squalens</name>
    <dbReference type="NCBI Taxonomy" id="114155"/>
    <lineage>
        <taxon>Eukaryota</taxon>
        <taxon>Fungi</taxon>
        <taxon>Dikarya</taxon>
        <taxon>Basidiomycota</taxon>
        <taxon>Agaricomycotina</taxon>
        <taxon>Agaricomycetes</taxon>
        <taxon>Polyporales</taxon>
        <taxon>Polyporaceae</taxon>
        <taxon>Dichomitus</taxon>
    </lineage>
</organism>
<gene>
    <name evidence="1" type="ORF">BD311DRAFT_804632</name>
</gene>